<reference evidence="1 2" key="1">
    <citation type="journal article" date="2015" name="Nature">
        <title>rRNA introns, odd ribosomes, and small enigmatic genomes across a large radiation of phyla.</title>
        <authorList>
            <person name="Brown C.T."/>
            <person name="Hug L.A."/>
            <person name="Thomas B.C."/>
            <person name="Sharon I."/>
            <person name="Castelle C.J."/>
            <person name="Singh A."/>
            <person name="Wilkins M.J."/>
            <person name="Williams K.H."/>
            <person name="Banfield J.F."/>
        </authorList>
    </citation>
    <scope>NUCLEOTIDE SEQUENCE [LARGE SCALE GENOMIC DNA]</scope>
</reference>
<protein>
    <submittedName>
        <fullName evidence="1">Uncharacterized protein</fullName>
    </submittedName>
</protein>
<comment type="caution">
    <text evidence="1">The sequence shown here is derived from an EMBL/GenBank/DDBJ whole genome shotgun (WGS) entry which is preliminary data.</text>
</comment>
<evidence type="ECO:0000313" key="1">
    <source>
        <dbReference type="EMBL" id="KKR04334.1"/>
    </source>
</evidence>
<evidence type="ECO:0000313" key="2">
    <source>
        <dbReference type="Proteomes" id="UP000033935"/>
    </source>
</evidence>
<dbReference type="EMBL" id="LBWG01000009">
    <property type="protein sequence ID" value="KKR04334.1"/>
    <property type="molecule type" value="Genomic_DNA"/>
</dbReference>
<dbReference type="AlphaFoldDB" id="A0A0G0MJX1"/>
<name>A0A0G0MJX1_9BACT</name>
<sequence length="153" mass="18154">MSKRLCRYAFWRDVPDKIHIVGCASHSSTGIYIRPSLLKLGMVTKKHTYVCAPLRFHFVSASLGALTRLEPETKRLVKKKMTVEEYLEHKPKEEKADSKRNSNILDSEMEVWLRVYWRLSEELFLFWYIWLKDNAAMVEEFVEEVNKSMPLRQ</sequence>
<accession>A0A0G0MJX1</accession>
<organism evidence="1 2">
    <name type="scientific">Candidatus Uhrbacteria bacterium GW2011_GWF2_39_13</name>
    <dbReference type="NCBI Taxonomy" id="1618995"/>
    <lineage>
        <taxon>Bacteria</taxon>
        <taxon>Candidatus Uhriibacteriota</taxon>
    </lineage>
</organism>
<gene>
    <name evidence="1" type="ORF">UT30_C0009G0044</name>
</gene>
<dbReference type="Proteomes" id="UP000033935">
    <property type="component" value="Unassembled WGS sequence"/>
</dbReference>
<proteinExistence type="predicted"/>